<comment type="caution">
    <text evidence="9">The sequence shown here is derived from an EMBL/GenBank/DDBJ whole genome shotgun (WGS) entry which is preliminary data.</text>
</comment>
<dbReference type="Gene3D" id="3.40.50.300">
    <property type="entry name" value="P-loop containing nucleotide triphosphate hydrolases"/>
    <property type="match status" value="1"/>
</dbReference>
<dbReference type="InterPro" id="IPR011608">
    <property type="entry name" value="PRD"/>
</dbReference>
<feature type="domain" description="Sigma-54 factor interaction" evidence="5">
    <location>
        <begin position="118"/>
        <end position="352"/>
    </location>
</feature>
<keyword evidence="1" id="KW-0808">Transferase</keyword>
<dbReference type="InterPro" id="IPR036390">
    <property type="entry name" value="WH_DNA-bd_sf"/>
</dbReference>
<dbReference type="GO" id="GO:0009401">
    <property type="term" value="P:phosphoenolpyruvate-dependent sugar phosphotransferase system"/>
    <property type="evidence" value="ECO:0007669"/>
    <property type="project" value="InterPro"/>
</dbReference>
<dbReference type="Proteomes" id="UP000288388">
    <property type="component" value="Unassembled WGS sequence"/>
</dbReference>
<dbReference type="SUPFAM" id="SSF53062">
    <property type="entry name" value="PTS system fructose IIA component-like"/>
    <property type="match status" value="1"/>
</dbReference>
<feature type="domain" description="PRD" evidence="7">
    <location>
        <begin position="470"/>
        <end position="575"/>
    </location>
</feature>
<evidence type="ECO:0000256" key="2">
    <source>
        <dbReference type="ARBA" id="ARBA00022741"/>
    </source>
</evidence>
<dbReference type="PROSITE" id="PS51096">
    <property type="entry name" value="PTS_EIIA_TYPE_4"/>
    <property type="match status" value="1"/>
</dbReference>
<evidence type="ECO:0000256" key="1">
    <source>
        <dbReference type="ARBA" id="ARBA00022679"/>
    </source>
</evidence>
<feature type="domain" description="PTS EIIA type-4" evidence="6">
    <location>
        <begin position="576"/>
        <end position="700"/>
    </location>
</feature>
<keyword evidence="2" id="KW-0547">Nucleotide-binding</keyword>
<accession>A0A437ULV4</accession>
<dbReference type="PROSITE" id="PS50045">
    <property type="entry name" value="SIGMA54_INTERACT_4"/>
    <property type="match status" value="1"/>
</dbReference>
<dbReference type="CDD" id="cd00009">
    <property type="entry name" value="AAA"/>
    <property type="match status" value="1"/>
</dbReference>
<reference evidence="9 10" key="1">
    <citation type="submission" date="2018-12" db="EMBL/GenBank/DDBJ databases">
        <title>A novel vanA-carrying plasmid in a clinical isolate of Enterococcus avium.</title>
        <authorList>
            <person name="Bernasconi O.J."/>
            <person name="Luzzaro F."/>
            <person name="Endimiani A."/>
        </authorList>
    </citation>
    <scope>NUCLEOTIDE SEQUENCE [LARGE SCALE GENOMIC DNA]</scope>
    <source>
        <strain evidence="9 10">LC0559/18</strain>
    </source>
</reference>
<dbReference type="Gene3D" id="1.10.1790.10">
    <property type="entry name" value="PRD domain"/>
    <property type="match status" value="2"/>
</dbReference>
<dbReference type="SMART" id="SM00382">
    <property type="entry name" value="AAA"/>
    <property type="match status" value="1"/>
</dbReference>
<evidence type="ECO:0000256" key="3">
    <source>
        <dbReference type="ARBA" id="ARBA00022840"/>
    </source>
</evidence>
<evidence type="ECO:0000256" key="4">
    <source>
        <dbReference type="ARBA" id="ARBA00023125"/>
    </source>
</evidence>
<dbReference type="EMBL" id="JARPWH010000073">
    <property type="protein sequence ID" value="MDT2403968.1"/>
    <property type="molecule type" value="Genomic_DNA"/>
</dbReference>
<dbReference type="Gene3D" id="3.40.50.510">
    <property type="entry name" value="Phosphotransferase system, mannose-type IIA component"/>
    <property type="match status" value="1"/>
</dbReference>
<keyword evidence="3" id="KW-0067">ATP-binding</keyword>
<dbReference type="PANTHER" id="PTHR32071">
    <property type="entry name" value="TRANSCRIPTIONAL REGULATORY PROTEIN"/>
    <property type="match status" value="1"/>
</dbReference>
<evidence type="ECO:0000313" key="9">
    <source>
        <dbReference type="EMBL" id="RVU94499.1"/>
    </source>
</evidence>
<gene>
    <name evidence="9" type="ORF">EK398_06370</name>
    <name evidence="8" type="ORF">P7D43_16500</name>
</gene>
<dbReference type="PANTHER" id="PTHR32071:SF90">
    <property type="entry name" value="TRANSCRIPTIONAL REGULATORY PROTEIN LEVR"/>
    <property type="match status" value="1"/>
</dbReference>
<organism evidence="9 10">
    <name type="scientific">Enterococcus avium</name>
    <name type="common">Streptococcus avium</name>
    <dbReference type="NCBI Taxonomy" id="33945"/>
    <lineage>
        <taxon>Bacteria</taxon>
        <taxon>Bacillati</taxon>
        <taxon>Bacillota</taxon>
        <taxon>Bacilli</taxon>
        <taxon>Lactobacillales</taxon>
        <taxon>Enterococcaceae</taxon>
        <taxon>Enterococcus</taxon>
    </lineage>
</organism>
<feature type="domain" description="PRD" evidence="7">
    <location>
        <begin position="832"/>
        <end position="934"/>
    </location>
</feature>
<dbReference type="Pfam" id="PF03610">
    <property type="entry name" value="EIIA-man"/>
    <property type="match status" value="1"/>
</dbReference>
<dbReference type="SUPFAM" id="SSF52540">
    <property type="entry name" value="P-loop containing nucleoside triphosphate hydrolases"/>
    <property type="match status" value="1"/>
</dbReference>
<dbReference type="InterPro" id="IPR002078">
    <property type="entry name" value="Sigma_54_int"/>
</dbReference>
<dbReference type="GO" id="GO:0006355">
    <property type="term" value="P:regulation of DNA-templated transcription"/>
    <property type="evidence" value="ECO:0007669"/>
    <property type="project" value="InterPro"/>
</dbReference>
<name>A0A437ULV4_ENTAV</name>
<evidence type="ECO:0000259" key="6">
    <source>
        <dbReference type="PROSITE" id="PS51096"/>
    </source>
</evidence>
<dbReference type="Pfam" id="PF00874">
    <property type="entry name" value="PRD"/>
    <property type="match status" value="2"/>
</dbReference>
<dbReference type="RefSeq" id="WP_016180371.1">
    <property type="nucleotide sequence ID" value="NZ_CABGUH010000043.1"/>
</dbReference>
<dbReference type="Proteomes" id="UP001260773">
    <property type="component" value="Unassembled WGS sequence"/>
</dbReference>
<dbReference type="InterPro" id="IPR027417">
    <property type="entry name" value="P-loop_NTPase"/>
</dbReference>
<reference evidence="8" key="2">
    <citation type="submission" date="2023-03" db="EMBL/GenBank/DDBJ databases">
        <authorList>
            <person name="Shen W."/>
            <person name="Cai J."/>
        </authorList>
    </citation>
    <scope>NUCLEOTIDE SEQUENCE</scope>
    <source>
        <strain evidence="8">P33-2</strain>
    </source>
</reference>
<dbReference type="InterPro" id="IPR004701">
    <property type="entry name" value="PTS_EIIA_man-typ"/>
</dbReference>
<dbReference type="PROSITE" id="PS51372">
    <property type="entry name" value="PRD_2"/>
    <property type="match status" value="2"/>
</dbReference>
<dbReference type="GO" id="GO:0003677">
    <property type="term" value="F:DNA binding"/>
    <property type="evidence" value="ECO:0007669"/>
    <property type="project" value="UniProtKB-KW"/>
</dbReference>
<sequence>MVKRIDKVYQKLLEIWQNVSKDQILSGEGSSAQEIASALQLTRSNASLELNKLVRAQKLIKVKTYPVKYFPTILIEELFETTISQETEVKSLQELLAFDHKNKSVKVQRIKKNPFDRVIGHDGSLKKPISQAKAAVYYPPFGLHMLLLGPTGSGKTFFANRIFEYAKYENILPEEAPFESFNCADYYHNPQLLLSHLFGYCKGAFTGADEDHAGLVEQVDGGILLLDEVHRLPPEGQEMLFYFIDNGTFNRLGENNVKRYAKVLIICATTENPSSALLGTFLRRIPMTIMIPSLRERSIKERVELIKFLFGNESKRIQKTMRINIDVFSALIQAANFGNVGQLKSHIQLICAQAFLNNLHQTEEIEIRLRDLPAEIQSDWASSRTNLEKAKELSGLISVMTVIYPEEQASLSNEEFNEFNIYESIEEKVKVLKDQGIDEENIHQYILTDLHLYIRNFVKENSANYNLLKFVDKKIPMFAEGLKKIAERELDCHFDRRFIYYIGMHIDAYLKRGKQSNILIDSEIEEVKREHDKEYQVALLFKQEIKNEFNLLIPEIEVIYLTMLIASIETLDETQKVSVLVVAHGNTTATSMVEVATDLLGAAPIEALNMPLTLSPQELFEAMVEKVKALDCGKGVLMLVDMGSPAMMGERLEQTSGVKIKTIPNVTTSIVLDVVRKINYMDLDLNAVYDSVKKDFFASIHLHDDSRGKPKAILSICTTGSGTAKKIEGLITNIIYDSTDDTIQVLTVSALKLKEKIPELLEKFQIIASVGTKDPKIDAPHISLEYLIEGTGEEILKQVIGVTNLPLDKTGQKNIVVKDLCEDTLKTYLVYLNPYHVTDMLLEWVSDLGSVLGVSFPNSQIIKLVVHTAFVFERVIKQTPLSFEENVSKEVLEILDHVEESLRRIEEGLQLKVSKDEKIFIAEMLIDDKSVSEL</sequence>
<dbReference type="InterPro" id="IPR036634">
    <property type="entry name" value="PRD_sf"/>
</dbReference>
<dbReference type="SUPFAM" id="SSF63520">
    <property type="entry name" value="PTS-regulatory domain, PRD"/>
    <property type="match status" value="2"/>
</dbReference>
<dbReference type="InterPro" id="IPR036662">
    <property type="entry name" value="PTS_EIIA_man-typ_sf"/>
</dbReference>
<keyword evidence="4" id="KW-0238">DNA-binding</keyword>
<evidence type="ECO:0000259" key="5">
    <source>
        <dbReference type="PROSITE" id="PS50045"/>
    </source>
</evidence>
<dbReference type="GO" id="GO:0016740">
    <property type="term" value="F:transferase activity"/>
    <property type="evidence" value="ECO:0007669"/>
    <property type="project" value="UniProtKB-KW"/>
</dbReference>
<dbReference type="EMBL" id="RYZS01000001">
    <property type="protein sequence ID" value="RVU94499.1"/>
    <property type="molecule type" value="Genomic_DNA"/>
</dbReference>
<dbReference type="SUPFAM" id="SSF46785">
    <property type="entry name" value="Winged helix' DNA-binding domain"/>
    <property type="match status" value="1"/>
</dbReference>
<dbReference type="Pfam" id="PF00158">
    <property type="entry name" value="Sigma54_activat"/>
    <property type="match status" value="1"/>
</dbReference>
<dbReference type="GO" id="GO:0005524">
    <property type="term" value="F:ATP binding"/>
    <property type="evidence" value="ECO:0007669"/>
    <property type="project" value="UniProtKB-KW"/>
</dbReference>
<dbReference type="GO" id="GO:0016020">
    <property type="term" value="C:membrane"/>
    <property type="evidence" value="ECO:0007669"/>
    <property type="project" value="InterPro"/>
</dbReference>
<evidence type="ECO:0000313" key="8">
    <source>
        <dbReference type="EMBL" id="MDT2403968.1"/>
    </source>
</evidence>
<protein>
    <submittedName>
        <fullName evidence="8">Sigma 54-interacting transcriptional regulator</fullName>
    </submittedName>
    <submittedName>
        <fullName evidence="9">Sigma-54-dependent transcriptional regulator</fullName>
    </submittedName>
</protein>
<evidence type="ECO:0000259" key="7">
    <source>
        <dbReference type="PROSITE" id="PS51372"/>
    </source>
</evidence>
<evidence type="ECO:0000313" key="10">
    <source>
        <dbReference type="Proteomes" id="UP000288388"/>
    </source>
</evidence>
<dbReference type="AlphaFoldDB" id="A0A437ULV4"/>
<proteinExistence type="predicted"/>
<dbReference type="InterPro" id="IPR003593">
    <property type="entry name" value="AAA+_ATPase"/>
</dbReference>